<organism evidence="2 3">
    <name type="scientific">Opisthorchis viverrini</name>
    <name type="common">Southeast Asian liver fluke</name>
    <dbReference type="NCBI Taxonomy" id="6198"/>
    <lineage>
        <taxon>Eukaryota</taxon>
        <taxon>Metazoa</taxon>
        <taxon>Spiralia</taxon>
        <taxon>Lophotrochozoa</taxon>
        <taxon>Platyhelminthes</taxon>
        <taxon>Trematoda</taxon>
        <taxon>Digenea</taxon>
        <taxon>Opisthorchiida</taxon>
        <taxon>Opisthorchiata</taxon>
        <taxon>Opisthorchiidae</taxon>
        <taxon>Opisthorchis</taxon>
    </lineage>
</organism>
<accession>A0A074YTZ6</accession>
<dbReference type="AlphaFoldDB" id="A0A074YTZ6"/>
<protein>
    <submittedName>
        <fullName evidence="2">Uncharacterized protein</fullName>
    </submittedName>
</protein>
<dbReference type="GeneID" id="20330406"/>
<evidence type="ECO:0000313" key="2">
    <source>
        <dbReference type="EMBL" id="KER18178.1"/>
    </source>
</evidence>
<evidence type="ECO:0000256" key="1">
    <source>
        <dbReference type="SAM" id="MobiDB-lite"/>
    </source>
</evidence>
<feature type="non-terminal residue" evidence="2">
    <location>
        <position position="1"/>
    </location>
</feature>
<dbReference type="Proteomes" id="UP000054324">
    <property type="component" value="Unassembled WGS sequence"/>
</dbReference>
<dbReference type="OrthoDB" id="2914378at2759"/>
<evidence type="ECO:0000313" key="3">
    <source>
        <dbReference type="Proteomes" id="UP000054324"/>
    </source>
</evidence>
<dbReference type="KEGG" id="ovi:T265_16241"/>
<proteinExistence type="predicted"/>
<reference evidence="2 3" key="1">
    <citation type="submission" date="2013-11" db="EMBL/GenBank/DDBJ databases">
        <title>Opisthorchis viverrini - life in the bile duct.</title>
        <authorList>
            <person name="Young N.D."/>
            <person name="Nagarajan N."/>
            <person name="Lin S.J."/>
            <person name="Korhonen P.K."/>
            <person name="Jex A.R."/>
            <person name="Hall R.S."/>
            <person name="Safavi-Hemami H."/>
            <person name="Kaewkong W."/>
            <person name="Bertrand D."/>
            <person name="Gao S."/>
            <person name="Seet Q."/>
            <person name="Wongkham S."/>
            <person name="Teh B.T."/>
            <person name="Wongkham C."/>
            <person name="Intapan P.M."/>
            <person name="Maleewong W."/>
            <person name="Yang X."/>
            <person name="Hu M."/>
            <person name="Wang Z."/>
            <person name="Hofmann A."/>
            <person name="Sternberg P.W."/>
            <person name="Tan P."/>
            <person name="Wang J."/>
            <person name="Gasser R.B."/>
        </authorList>
    </citation>
    <scope>NUCLEOTIDE SEQUENCE [LARGE SCALE GENOMIC DNA]</scope>
</reference>
<dbReference type="RefSeq" id="XP_009178075.1">
    <property type="nucleotide sequence ID" value="XM_009179811.1"/>
</dbReference>
<keyword evidence="3" id="KW-1185">Reference proteome</keyword>
<dbReference type="STRING" id="6198.A0A074YTZ6"/>
<dbReference type="CTD" id="20330406"/>
<feature type="region of interest" description="Disordered" evidence="1">
    <location>
        <begin position="85"/>
        <end position="104"/>
    </location>
</feature>
<dbReference type="EMBL" id="KL607543">
    <property type="protein sequence ID" value="KER18178.1"/>
    <property type="molecule type" value="Genomic_DNA"/>
</dbReference>
<sequence>SSGCSLSCSGTSGNLSGSAVASGVPSCASILSDQITGESRPQSATDLSASHPVVLMVHGKKVTVPPPIPGHAKFTSYLLDGEGTLRQASGGAAPSGSTTHLLPDSLPLDQGFSSMRLSKSDGHLAMTNAEPSSDVELVSHSHEDESKLNSPQPT</sequence>
<name>A0A074YTZ6_OPIVI</name>
<feature type="region of interest" description="Disordered" evidence="1">
    <location>
        <begin position="114"/>
        <end position="154"/>
    </location>
</feature>
<gene>
    <name evidence="2" type="ORF">T265_16241</name>
</gene>
<feature type="compositionally biased region" description="Basic and acidic residues" evidence="1">
    <location>
        <begin position="137"/>
        <end position="147"/>
    </location>
</feature>
<feature type="non-terminal residue" evidence="2">
    <location>
        <position position="154"/>
    </location>
</feature>